<dbReference type="Proteomes" id="UP001060260">
    <property type="component" value="Chromosome"/>
</dbReference>
<gene>
    <name evidence="1" type="ORF">NXW23_03505</name>
</gene>
<dbReference type="EMBL" id="CP103166">
    <property type="protein sequence ID" value="UVQ97450.1"/>
    <property type="molecule type" value="Genomic_DNA"/>
</dbReference>
<reference evidence="1" key="1">
    <citation type="submission" date="2022-08" db="EMBL/GenBank/DDBJ databases">
        <title>Genome Sequencing of Bacteroides fragilis Group Isolates with Nanopore Technology.</title>
        <authorList>
            <person name="Tisza M.J."/>
            <person name="Smith D."/>
            <person name="Dekker J.P."/>
        </authorList>
    </citation>
    <scope>NUCLEOTIDE SEQUENCE</scope>
    <source>
        <strain evidence="1">BFG-474</strain>
    </source>
</reference>
<accession>A0AA94YDB2</accession>
<proteinExistence type="predicted"/>
<dbReference type="Pfam" id="PF16389">
    <property type="entry name" value="DUF4998"/>
    <property type="match status" value="1"/>
</dbReference>
<protein>
    <submittedName>
        <fullName evidence="1">DUF4998 domain-containing protein</fullName>
    </submittedName>
</protein>
<name>A0AA94YDB2_9BACE</name>
<evidence type="ECO:0000313" key="2">
    <source>
        <dbReference type="Proteomes" id="UP001060260"/>
    </source>
</evidence>
<dbReference type="AlphaFoldDB" id="A0AA94YDB2"/>
<sequence>MKQYVVIKLLVAIFLGGICFSCNNSRDMLDDIMSQGPIIYSAKVDTLICQSGYYRLRVNIYPLEDVNHDYCLLSWNVTSEKRDSMKVYYQEENYDNGQGCYYSILDLKENNIQGNLEIKAQNVDVYGNKSLIYSSGAYVYGDIYVSTLLNDAVFIDGLSIHIDRKMGSIGNYITYERTDGSFSDEVFFTGDTYLLTDAKSGGVVRTKTKFLINKSDIDELQPVHYLETIIP</sequence>
<organism evidence="1 2">
    <name type="scientific">Bacteroides caccae</name>
    <dbReference type="NCBI Taxonomy" id="47678"/>
    <lineage>
        <taxon>Bacteria</taxon>
        <taxon>Pseudomonadati</taxon>
        <taxon>Bacteroidota</taxon>
        <taxon>Bacteroidia</taxon>
        <taxon>Bacteroidales</taxon>
        <taxon>Bacteroidaceae</taxon>
        <taxon>Bacteroides</taxon>
    </lineage>
</organism>
<evidence type="ECO:0000313" key="1">
    <source>
        <dbReference type="EMBL" id="UVQ97450.1"/>
    </source>
</evidence>